<dbReference type="InterPro" id="IPR050129">
    <property type="entry name" value="Zn_alcohol_dh"/>
</dbReference>
<sequence>MRAVVFEAFGDVPQVRDVPEPSAPEGGVVVAVEATGLCRSDWHALAGHDDDVQLPHVPGHEFAGRVYAIGAGVEGFTVGQRVTAPFVYACGVCEPCRQGDGQVCLDQRQPGFTRWGSFAEYVVVERAAVNLVPLPDEVPMPVAAILGCRFGTSFRAVTQVGRVRAGEWVAVHGCGGVGLSAVAIAVAAGARVVAVDVSPKALELALRLGAERVVQVGTAAEASAAAIPSNDVPSSIRELTDGGAHLSLDALGSHETCANSIQSLRPRGRHVQVGLLPPALGLPPVPMHTVIGRELEVLGSHGLAAHAYPQLLALVAAGRLDPAAMITTELTLEEAGPALAAMAARPPHGVAVIRP</sequence>
<dbReference type="InterPro" id="IPR013149">
    <property type="entry name" value="ADH-like_C"/>
</dbReference>
<dbReference type="InterPro" id="IPR011032">
    <property type="entry name" value="GroES-like_sf"/>
</dbReference>
<dbReference type="Pfam" id="PF00107">
    <property type="entry name" value="ADH_zinc_N"/>
    <property type="match status" value="1"/>
</dbReference>
<dbReference type="SUPFAM" id="SSF50129">
    <property type="entry name" value="GroES-like"/>
    <property type="match status" value="1"/>
</dbReference>
<keyword evidence="3 5" id="KW-0862">Zinc</keyword>
<evidence type="ECO:0000313" key="8">
    <source>
        <dbReference type="Proteomes" id="UP001138997"/>
    </source>
</evidence>
<evidence type="ECO:0000259" key="6">
    <source>
        <dbReference type="SMART" id="SM00829"/>
    </source>
</evidence>
<dbReference type="InterPro" id="IPR020843">
    <property type="entry name" value="ER"/>
</dbReference>
<dbReference type="Pfam" id="PF08240">
    <property type="entry name" value="ADH_N"/>
    <property type="match status" value="1"/>
</dbReference>
<dbReference type="SUPFAM" id="SSF51735">
    <property type="entry name" value="NAD(P)-binding Rossmann-fold domains"/>
    <property type="match status" value="1"/>
</dbReference>
<dbReference type="GO" id="GO:0016491">
    <property type="term" value="F:oxidoreductase activity"/>
    <property type="evidence" value="ECO:0007669"/>
    <property type="project" value="UniProtKB-KW"/>
</dbReference>
<keyword evidence="8" id="KW-1185">Reference proteome</keyword>
<dbReference type="InterPro" id="IPR013154">
    <property type="entry name" value="ADH-like_N"/>
</dbReference>
<dbReference type="AlphaFoldDB" id="A0A9X1NAP0"/>
<keyword evidence="2 5" id="KW-0479">Metal-binding</keyword>
<name>A0A9X1NAP0_9ACTN</name>
<keyword evidence="4" id="KW-0560">Oxidoreductase</keyword>
<proteinExistence type="inferred from homology"/>
<comment type="cofactor">
    <cofactor evidence="1 5">
        <name>Zn(2+)</name>
        <dbReference type="ChEBI" id="CHEBI:29105"/>
    </cofactor>
</comment>
<feature type="domain" description="Enoyl reductase (ER)" evidence="6">
    <location>
        <begin position="10"/>
        <end position="353"/>
    </location>
</feature>
<dbReference type="InterPro" id="IPR002328">
    <property type="entry name" value="ADH_Zn_CS"/>
</dbReference>
<dbReference type="EMBL" id="JAJOMB010000002">
    <property type="protein sequence ID" value="MCD5310264.1"/>
    <property type="molecule type" value="Genomic_DNA"/>
</dbReference>
<evidence type="ECO:0000256" key="3">
    <source>
        <dbReference type="ARBA" id="ARBA00022833"/>
    </source>
</evidence>
<evidence type="ECO:0000256" key="4">
    <source>
        <dbReference type="ARBA" id="ARBA00023002"/>
    </source>
</evidence>
<dbReference type="GO" id="GO:0008270">
    <property type="term" value="F:zinc ion binding"/>
    <property type="evidence" value="ECO:0007669"/>
    <property type="project" value="InterPro"/>
</dbReference>
<dbReference type="SMART" id="SM00829">
    <property type="entry name" value="PKS_ER"/>
    <property type="match status" value="1"/>
</dbReference>
<dbReference type="InterPro" id="IPR036291">
    <property type="entry name" value="NAD(P)-bd_dom_sf"/>
</dbReference>
<dbReference type="RefSeq" id="WP_231439190.1">
    <property type="nucleotide sequence ID" value="NZ_JAJOMB010000002.1"/>
</dbReference>
<accession>A0A9X1NAP0</accession>
<dbReference type="Gene3D" id="3.90.180.10">
    <property type="entry name" value="Medium-chain alcohol dehydrogenases, catalytic domain"/>
    <property type="match status" value="1"/>
</dbReference>
<evidence type="ECO:0000313" key="7">
    <source>
        <dbReference type="EMBL" id="MCD5310264.1"/>
    </source>
</evidence>
<comment type="caution">
    <text evidence="7">The sequence shown here is derived from an EMBL/GenBank/DDBJ whole genome shotgun (WGS) entry which is preliminary data.</text>
</comment>
<dbReference type="PANTHER" id="PTHR43401:SF5">
    <property type="entry name" value="ALCOHOL DEHYDROGENASE-RELATED"/>
    <property type="match status" value="1"/>
</dbReference>
<dbReference type="Proteomes" id="UP001138997">
    <property type="component" value="Unassembled WGS sequence"/>
</dbReference>
<comment type="similarity">
    <text evidence="5">Belongs to the zinc-containing alcohol dehydrogenase family.</text>
</comment>
<gene>
    <name evidence="7" type="ORF">LR394_05100</name>
</gene>
<evidence type="ECO:0000256" key="5">
    <source>
        <dbReference type="RuleBase" id="RU361277"/>
    </source>
</evidence>
<reference evidence="7" key="1">
    <citation type="submission" date="2021-11" db="EMBL/GenBank/DDBJ databases">
        <title>Streptomyces corallinus and Kineosporia corallina sp. nov., two new coral-derived marine actinobacteria.</title>
        <authorList>
            <person name="Buangrab K."/>
            <person name="Sutthacheep M."/>
            <person name="Yeemin T."/>
            <person name="Harunari E."/>
            <person name="Igarashi Y."/>
            <person name="Sripreechasak P."/>
            <person name="Kanchanasin P."/>
            <person name="Tanasupawat S."/>
            <person name="Phongsopitanun W."/>
        </authorList>
    </citation>
    <scope>NUCLEOTIDE SEQUENCE</scope>
    <source>
        <strain evidence="7">JCM 31032</strain>
    </source>
</reference>
<organism evidence="7 8">
    <name type="scientific">Kineosporia babensis</name>
    <dbReference type="NCBI Taxonomy" id="499548"/>
    <lineage>
        <taxon>Bacteria</taxon>
        <taxon>Bacillati</taxon>
        <taxon>Actinomycetota</taxon>
        <taxon>Actinomycetes</taxon>
        <taxon>Kineosporiales</taxon>
        <taxon>Kineosporiaceae</taxon>
        <taxon>Kineosporia</taxon>
    </lineage>
</organism>
<dbReference type="PROSITE" id="PS00059">
    <property type="entry name" value="ADH_ZINC"/>
    <property type="match status" value="1"/>
</dbReference>
<evidence type="ECO:0000256" key="1">
    <source>
        <dbReference type="ARBA" id="ARBA00001947"/>
    </source>
</evidence>
<evidence type="ECO:0000256" key="2">
    <source>
        <dbReference type="ARBA" id="ARBA00022723"/>
    </source>
</evidence>
<protein>
    <submittedName>
        <fullName evidence="7">Alcohol dehydrogenase catalytic domain-containing protein</fullName>
    </submittedName>
</protein>
<dbReference type="PANTHER" id="PTHR43401">
    <property type="entry name" value="L-THREONINE 3-DEHYDROGENASE"/>
    <property type="match status" value="1"/>
</dbReference>